<gene>
    <name evidence="2" type="ORF">NMOB1V02_LOCUS12720</name>
    <name evidence="3" type="ORF">NMOB1V02_LOCUS13179</name>
</gene>
<sequence>MSGRQYTMMDYPRISSPSGSGFSMMQFLLGAALGFALGSIVGIMWWEGRNEAQKDKFRREVDNTLDTLQNKLQSLKMSR</sequence>
<keyword evidence="1" id="KW-0472">Membrane</keyword>
<protein>
    <submittedName>
        <fullName evidence="3">Uncharacterized protein</fullName>
    </submittedName>
</protein>
<proteinExistence type="predicted"/>
<evidence type="ECO:0000256" key="1">
    <source>
        <dbReference type="SAM" id="Phobius"/>
    </source>
</evidence>
<feature type="transmembrane region" description="Helical" evidence="1">
    <location>
        <begin position="20"/>
        <end position="46"/>
    </location>
</feature>
<dbReference type="AlphaFoldDB" id="A0A7R9C4T2"/>
<evidence type="ECO:0000313" key="4">
    <source>
        <dbReference type="Proteomes" id="UP000678499"/>
    </source>
</evidence>
<name>A0A7R9C4T2_9CRUS</name>
<evidence type="ECO:0000313" key="3">
    <source>
        <dbReference type="EMBL" id="CAD7285577.1"/>
    </source>
</evidence>
<keyword evidence="1" id="KW-1133">Transmembrane helix</keyword>
<organism evidence="3">
    <name type="scientific">Notodromas monacha</name>
    <dbReference type="NCBI Taxonomy" id="399045"/>
    <lineage>
        <taxon>Eukaryota</taxon>
        <taxon>Metazoa</taxon>
        <taxon>Ecdysozoa</taxon>
        <taxon>Arthropoda</taxon>
        <taxon>Crustacea</taxon>
        <taxon>Oligostraca</taxon>
        <taxon>Ostracoda</taxon>
        <taxon>Podocopa</taxon>
        <taxon>Podocopida</taxon>
        <taxon>Cypridocopina</taxon>
        <taxon>Cypridoidea</taxon>
        <taxon>Cyprididae</taxon>
        <taxon>Notodromas</taxon>
    </lineage>
</organism>
<accession>A0A7R9C4T2</accession>
<keyword evidence="4" id="KW-1185">Reference proteome</keyword>
<dbReference type="Proteomes" id="UP000678499">
    <property type="component" value="Unassembled WGS sequence"/>
</dbReference>
<keyword evidence="1" id="KW-0812">Transmembrane</keyword>
<evidence type="ECO:0000313" key="2">
    <source>
        <dbReference type="EMBL" id="CAD7285118.1"/>
    </source>
</evidence>
<reference evidence="3" key="1">
    <citation type="submission" date="2020-11" db="EMBL/GenBank/DDBJ databases">
        <authorList>
            <person name="Tran Van P."/>
        </authorList>
    </citation>
    <scope>NUCLEOTIDE SEQUENCE</scope>
</reference>
<dbReference type="EMBL" id="OA899179">
    <property type="protein sequence ID" value="CAD7285577.1"/>
    <property type="molecule type" value="Genomic_DNA"/>
</dbReference>
<dbReference type="EMBL" id="CAJPEX010017142">
    <property type="protein sequence ID" value="CAG0925729.1"/>
    <property type="molecule type" value="Genomic_DNA"/>
</dbReference>
<dbReference type="EMBL" id="CAJPEX010011820">
    <property type="protein sequence ID" value="CAG0925270.1"/>
    <property type="molecule type" value="Genomic_DNA"/>
</dbReference>
<dbReference type="EMBL" id="OA893857">
    <property type="protein sequence ID" value="CAD7285118.1"/>
    <property type="molecule type" value="Genomic_DNA"/>
</dbReference>